<dbReference type="OrthoDB" id="5956066at2759"/>
<dbReference type="PANTHER" id="PTHR23345">
    <property type="entry name" value="VITELLOGENIN-RELATED"/>
    <property type="match status" value="1"/>
</dbReference>
<gene>
    <name evidence="3" type="ORF">AFUS01_LOCUS39625</name>
</gene>
<accession>A0A8J2LCZ2</accession>
<dbReference type="SMART" id="SM00638">
    <property type="entry name" value="LPD_N"/>
    <property type="match status" value="1"/>
</dbReference>
<keyword evidence="4" id="KW-1185">Reference proteome</keyword>
<feature type="domain" description="Vitellogenin" evidence="2">
    <location>
        <begin position="30"/>
        <end position="693"/>
    </location>
</feature>
<dbReference type="InterPro" id="IPR001747">
    <property type="entry name" value="Vitellogenin_N"/>
</dbReference>
<dbReference type="PANTHER" id="PTHR23345:SF33">
    <property type="entry name" value="CROSSVEINLESS D"/>
    <property type="match status" value="1"/>
</dbReference>
<dbReference type="EMBL" id="CAJVCH010552884">
    <property type="protein sequence ID" value="CAG7829781.1"/>
    <property type="molecule type" value="Genomic_DNA"/>
</dbReference>
<reference evidence="3" key="1">
    <citation type="submission" date="2021-06" db="EMBL/GenBank/DDBJ databases">
        <authorList>
            <person name="Hodson N. C."/>
            <person name="Mongue J. A."/>
            <person name="Jaron S. K."/>
        </authorList>
    </citation>
    <scope>NUCLEOTIDE SEQUENCE</scope>
</reference>
<dbReference type="InterPro" id="IPR050733">
    <property type="entry name" value="Vitellogenin/Apolipophorin"/>
</dbReference>
<evidence type="ECO:0000313" key="4">
    <source>
        <dbReference type="Proteomes" id="UP000708208"/>
    </source>
</evidence>
<sequence length="1405" mass="157183">MLCNVPAFVPILWFTTTFLLAQTFGTASFFQRGKEYVYLYRTTVSVGSNDYIHFASVFNISGEVHFLLRGNDLSVQLSSIRYGVYNGEYNDNDPSLNQQIESKAYEQLNALMEPFVITLDNGKIRNLTLSVNTPEWARNIQRGLANTLQLDLAAITVNTAESLTVDEETILGNCRTDYTVIPASKVDGLRKTQVRKFRSHVNCPDFPIQTFINGNLGYCPDLNARNVLNSSVWASYELDLVNNVLTAREIKQGSTTQYQPFGDRGQLQYSFALTSLILDHIIDGGNVSIPTNSVNVDLKFVFDNPLTEDEDLTEPPPNIHLPPVYASHIPDAQGVAMGKLQTHLNELADSLPELSVFTDEFKLVTTDPLAGVSLMEILNYQQLTQVYEELKSEFNSRKIKFFLDLLAFCGTGPSSLLVRDIARDTRDPYTITRLLVDFASRVRNPTEKLAQEFESIVIKTPSTALEKINGRLLDLAYASILNRACKKSGCKTTGLIDRYVKFYSDRFDSTQDFQEKTAAVLALRNIGNNAAAEKLLDIFIEKHEERSVRAQALQGVKSLTKDPNIINKNILRVFYDRSEHSELRNLAVDFSLMHGFSPELLNQVVIYMWTEKCPLVKNYVYSLVNGIGSSTLPCLQERAAYARASLKYFPPWTPASRYSAVYINDYYDRDFSFGKMTVLSVQQDGQAALQATIFFNIKGIVSGYEVTYSTIFVRLEGLSRTLMNFVIASATQARDFTDIKNIFVKIGIVERTALPLKIELAVMVHKRFVAYIAVDDRAVAGLQGFMAKVLQSLLVPSETNVVRTSQIASVLIERPNEFGIPVTIRSKVSNFFAFEAKTLPEKIDGGFRQDQYARLQSHTFGETTLSNHFPALAMTHSVAAYRAFRFRIPRNFHFSLDTKEGIFNFSLSIPKQDDPVLAVAGAATYTSYYRDGHLRFVAAVPGIGTSATKVSKGRKFSRNIKLLDVQKNLPGFNVGTEFLQCEKFRSRLDAVGQLGISGPENKNSRGLISQLNLGFSNLLDLLFLSPKTPPCTFKAYLHQDNNQSTTLERIEGQIHLNPPNNNTSTTPGQESFIQSTLKLVYEESSLTKSFYLDYSSTKLLHEEGIKIKLVVEDEILNKTSIICADVIKESSTSTSLLGSNSDDEPRESVTFKLVYTPDSNNGRNGTCVETATSTTVKYQRESHLSHDQVEEFNASNKWPYRNCNDDRQFRFPGPYNPPTSSCYRAALEQSVLRESNTTIDYGLGPEVQKSCQGLLKIISIILLPFQDTEAADVSAEVNDITKQGSVMQGRIKINANFNQDFPTADVHWFEPQEQQIHYHNIDLSAYPFSSPRSRLPSLSSDYLDLGLMGKCVVSSRAVETFDNSTAVADLPECETLVSGDCVARPYFAVFAKKTGPETIAVKLLM</sequence>
<dbReference type="PROSITE" id="PS51211">
    <property type="entry name" value="VITELLOGENIN"/>
    <property type="match status" value="1"/>
</dbReference>
<comment type="caution">
    <text evidence="1">Lacks conserved residue(s) required for the propagation of feature annotation.</text>
</comment>
<organism evidence="3 4">
    <name type="scientific">Allacma fusca</name>
    <dbReference type="NCBI Taxonomy" id="39272"/>
    <lineage>
        <taxon>Eukaryota</taxon>
        <taxon>Metazoa</taxon>
        <taxon>Ecdysozoa</taxon>
        <taxon>Arthropoda</taxon>
        <taxon>Hexapoda</taxon>
        <taxon>Collembola</taxon>
        <taxon>Symphypleona</taxon>
        <taxon>Sminthuridae</taxon>
        <taxon>Allacma</taxon>
    </lineage>
</organism>
<dbReference type="Proteomes" id="UP000708208">
    <property type="component" value="Unassembled WGS sequence"/>
</dbReference>
<proteinExistence type="predicted"/>
<comment type="caution">
    <text evidence="3">The sequence shown here is derived from an EMBL/GenBank/DDBJ whole genome shotgun (WGS) entry which is preliminary data.</text>
</comment>
<evidence type="ECO:0000313" key="3">
    <source>
        <dbReference type="EMBL" id="CAG7829781.1"/>
    </source>
</evidence>
<feature type="non-terminal residue" evidence="3">
    <location>
        <position position="1"/>
    </location>
</feature>
<dbReference type="GO" id="GO:0005319">
    <property type="term" value="F:lipid transporter activity"/>
    <property type="evidence" value="ECO:0007669"/>
    <property type="project" value="InterPro"/>
</dbReference>
<evidence type="ECO:0000256" key="1">
    <source>
        <dbReference type="PROSITE-ProRule" id="PRU00557"/>
    </source>
</evidence>
<name>A0A8J2LCZ2_9HEXA</name>
<protein>
    <recommendedName>
        <fullName evidence="2">Vitellogenin domain-containing protein</fullName>
    </recommendedName>
</protein>
<dbReference type="Pfam" id="PF01347">
    <property type="entry name" value="Vitellogenin_N"/>
    <property type="match status" value="1"/>
</dbReference>
<evidence type="ECO:0000259" key="2">
    <source>
        <dbReference type="PROSITE" id="PS51211"/>
    </source>
</evidence>